<gene>
    <name evidence="1" type="ordered locus">DvMF_2721</name>
</gene>
<dbReference type="OrthoDB" id="5465335at2"/>
<evidence type="ECO:0008006" key="2">
    <source>
        <dbReference type="Google" id="ProtNLM"/>
    </source>
</evidence>
<proteinExistence type="predicted"/>
<dbReference type="InterPro" id="IPR023974">
    <property type="entry name" value="HxsD"/>
</dbReference>
<dbReference type="eggNOG" id="ENOG5033AEA">
    <property type="taxonomic scope" value="Bacteria"/>
</dbReference>
<dbReference type="NCBIfam" id="TIGR03976">
    <property type="entry name" value="chp_LLNDYxLRE"/>
    <property type="match status" value="1"/>
</dbReference>
<organism evidence="1">
    <name type="scientific">Nitratidesulfovibrio vulgaris (strain DSM 19637 / Miyazaki F)</name>
    <name type="common">Desulfovibrio vulgaris</name>
    <dbReference type="NCBI Taxonomy" id="883"/>
    <lineage>
        <taxon>Bacteria</taxon>
        <taxon>Pseudomonadati</taxon>
        <taxon>Thermodesulfobacteriota</taxon>
        <taxon>Desulfovibrionia</taxon>
        <taxon>Desulfovibrionales</taxon>
        <taxon>Desulfovibrionaceae</taxon>
        <taxon>Nitratidesulfovibrio</taxon>
    </lineage>
</organism>
<protein>
    <recommendedName>
        <fullName evidence="2">His-Xaa-Ser system protein HxsD</fullName>
    </recommendedName>
</protein>
<dbReference type="EMBL" id="CP001197">
    <property type="protein sequence ID" value="ACL09660.1"/>
    <property type="molecule type" value="Genomic_DNA"/>
</dbReference>
<name>B8DIZ9_NITV9</name>
<dbReference type="KEGG" id="dvm:DvMF_2721"/>
<dbReference type="STRING" id="883.DvMF_2721"/>
<reference evidence="1" key="1">
    <citation type="submission" date="2008-10" db="EMBL/GenBank/DDBJ databases">
        <title>Complete sequence of Desulfovibrio vulgaris str. 'Miyazaki F'.</title>
        <authorList>
            <person name="Lucas S."/>
            <person name="Copeland A."/>
            <person name="Lapidus A."/>
            <person name="Glavina del Rio T."/>
            <person name="Dalin E."/>
            <person name="Tice H."/>
            <person name="Bruce D."/>
            <person name="Goodwin L."/>
            <person name="Pitluck S."/>
            <person name="Sims D."/>
            <person name="Brettin T."/>
            <person name="Detter J.C."/>
            <person name="Han C."/>
            <person name="Larimer F."/>
            <person name="Land M."/>
            <person name="Hauser L."/>
            <person name="Kyrpides N."/>
            <person name="Mikhailova N."/>
            <person name="Hazen T.C."/>
            <person name="Richardson P."/>
        </authorList>
    </citation>
    <scope>NUCLEOTIDE SEQUENCE</scope>
    <source>
        <strain evidence="1">Miyazaki F</strain>
    </source>
</reference>
<dbReference type="HOGENOM" id="CLU_168852_0_0_7"/>
<evidence type="ECO:0000313" key="1">
    <source>
        <dbReference type="EMBL" id="ACL09660.1"/>
    </source>
</evidence>
<dbReference type="AlphaFoldDB" id="B8DIZ9"/>
<sequence length="116" mass="13229">MVDDSKSPIVSYGEGNSCVFVDLCKEIYHRDAVLKASYLYTDRFYVKVSPLDEYHVRVAFEAKEGANVDCSKAAKNFCNDVLDQQIREDLAKTNGKIRDIIYKHAFSPLKDVENEL</sequence>
<accession>B8DIZ9</accession>